<feature type="compositionally biased region" description="Basic and acidic residues" evidence="1">
    <location>
        <begin position="379"/>
        <end position="392"/>
    </location>
</feature>
<feature type="domain" description="DUF7918" evidence="2">
    <location>
        <begin position="11"/>
        <end position="185"/>
    </location>
</feature>
<protein>
    <recommendedName>
        <fullName evidence="2">DUF7918 domain-containing protein</fullName>
    </recommendedName>
</protein>
<dbReference type="AlphaFoldDB" id="A0A4Q2DEW6"/>
<dbReference type="Pfam" id="PF25534">
    <property type="entry name" value="DUF7918"/>
    <property type="match status" value="1"/>
</dbReference>
<accession>A0A4Q2DEW6</accession>
<evidence type="ECO:0000259" key="2">
    <source>
        <dbReference type="Pfam" id="PF25534"/>
    </source>
</evidence>
<dbReference type="EMBL" id="SDEE01000277">
    <property type="protein sequence ID" value="RXW18283.1"/>
    <property type="molecule type" value="Genomic_DNA"/>
</dbReference>
<feature type="region of interest" description="Disordered" evidence="1">
    <location>
        <begin position="181"/>
        <end position="224"/>
    </location>
</feature>
<name>A0A4Q2DEW6_9AGAR</name>
<dbReference type="OrthoDB" id="3364132at2759"/>
<sequence>MPELLGFNFWIEMDGDRREEYGVKYSTGLEIQEVVCTVPCEAGKEFQILYDVPSNCQRNYDLVFQIDGKYVDVWDTFIPRIGEGKGTRRHYPKHIEGQSIGQDLKMIRPFQFTRLRSTDDEKYLLRDITQLGDITIEIFTLKRLVYLPEDAACEPKQRQHGTGIVHETHKKLLKSFVKFGRPQPRKQPLKPAESSLLPRPSSARLQRGSNGDGEDSASSEVENDDMADDNWNVYSYRRVGAKLVGKIVFKYRDMDVLIAQGLAPPHVPEQVVLSEPTPTVRPVSAPAYMVVMNPDPNVHQPAGLSQRLQNSVSSERRGAVCAVDVEDSDDSEAELKMLEDRLVQLKEMCDLQARIAVIKAKKRARKAEKAGTPAKRLKVQHDAEPEPVERED</sequence>
<comment type="caution">
    <text evidence="3">The sequence shown here is derived from an EMBL/GenBank/DDBJ whole genome shotgun (WGS) entry which is preliminary data.</text>
</comment>
<keyword evidence="4" id="KW-1185">Reference proteome</keyword>
<evidence type="ECO:0000313" key="3">
    <source>
        <dbReference type="EMBL" id="RXW18283.1"/>
    </source>
</evidence>
<feature type="compositionally biased region" description="Low complexity" evidence="1">
    <location>
        <begin position="191"/>
        <end position="205"/>
    </location>
</feature>
<reference evidence="3 4" key="1">
    <citation type="submission" date="2019-01" db="EMBL/GenBank/DDBJ databases">
        <title>Draft genome sequence of Psathyrella aberdarensis IHI B618.</title>
        <authorList>
            <person name="Buettner E."/>
            <person name="Kellner H."/>
        </authorList>
    </citation>
    <scope>NUCLEOTIDE SEQUENCE [LARGE SCALE GENOMIC DNA]</scope>
    <source>
        <strain evidence="3 4">IHI B618</strain>
    </source>
</reference>
<gene>
    <name evidence="3" type="ORF">EST38_g7562</name>
</gene>
<feature type="region of interest" description="Disordered" evidence="1">
    <location>
        <begin position="362"/>
        <end position="392"/>
    </location>
</feature>
<proteinExistence type="predicted"/>
<evidence type="ECO:0000256" key="1">
    <source>
        <dbReference type="SAM" id="MobiDB-lite"/>
    </source>
</evidence>
<dbReference type="Proteomes" id="UP000290288">
    <property type="component" value="Unassembled WGS sequence"/>
</dbReference>
<evidence type="ECO:0000313" key="4">
    <source>
        <dbReference type="Proteomes" id="UP000290288"/>
    </source>
</evidence>
<dbReference type="InterPro" id="IPR057678">
    <property type="entry name" value="DUF7918"/>
</dbReference>
<organism evidence="3 4">
    <name type="scientific">Candolleomyces aberdarensis</name>
    <dbReference type="NCBI Taxonomy" id="2316362"/>
    <lineage>
        <taxon>Eukaryota</taxon>
        <taxon>Fungi</taxon>
        <taxon>Dikarya</taxon>
        <taxon>Basidiomycota</taxon>
        <taxon>Agaricomycotina</taxon>
        <taxon>Agaricomycetes</taxon>
        <taxon>Agaricomycetidae</taxon>
        <taxon>Agaricales</taxon>
        <taxon>Agaricineae</taxon>
        <taxon>Psathyrellaceae</taxon>
        <taxon>Candolleomyces</taxon>
    </lineage>
</organism>
<feature type="compositionally biased region" description="Acidic residues" evidence="1">
    <location>
        <begin position="212"/>
        <end position="224"/>
    </location>
</feature>
<dbReference type="STRING" id="2316362.A0A4Q2DEW6"/>